<dbReference type="AlphaFoldDB" id="A0A495VU61"/>
<dbReference type="Gene3D" id="3.40.50.720">
    <property type="entry name" value="NAD(P)-binding Rossmann-like Domain"/>
    <property type="match status" value="1"/>
</dbReference>
<organism evidence="4 5">
    <name type="scientific">Saccharothrix australiensis</name>
    <dbReference type="NCBI Taxonomy" id="2072"/>
    <lineage>
        <taxon>Bacteria</taxon>
        <taxon>Bacillati</taxon>
        <taxon>Actinomycetota</taxon>
        <taxon>Actinomycetes</taxon>
        <taxon>Pseudonocardiales</taxon>
        <taxon>Pseudonocardiaceae</taxon>
        <taxon>Saccharothrix</taxon>
    </lineage>
</organism>
<dbReference type="EMBL" id="RBXO01000001">
    <property type="protein sequence ID" value="RKT52872.1"/>
    <property type="molecule type" value="Genomic_DNA"/>
</dbReference>
<evidence type="ECO:0000256" key="1">
    <source>
        <dbReference type="ARBA" id="ARBA00022857"/>
    </source>
</evidence>
<dbReference type="PANTHER" id="PTHR48106:SF13">
    <property type="entry name" value="QUINONE OXIDOREDUCTASE-RELATED"/>
    <property type="match status" value="1"/>
</dbReference>
<dbReference type="GO" id="GO:0008270">
    <property type="term" value="F:zinc ion binding"/>
    <property type="evidence" value="ECO:0007669"/>
    <property type="project" value="InterPro"/>
</dbReference>
<sequence>MRAVRLHAFGAPAELRYERVADPRPGPGQVRIAVRAAGVHLVDAVLRRGCAEWPPRPELPVVPGSEVAGVVDAVGPGVPGSWLGARVVTQLGLASGGYAELAVREVGALHVIPDGLAFDAAVAMICTGRTAVGVLAAAGPAPDDVVLVTAAAGGVGHLLVQGASGAGAHVVGLVGCAEKRKAVLRAGAAAAVDYRRPGWADEVRSALGGREVSAVLDGVGGEHGRGAVELLAPGGRLVLFGASSGTPTEVSTADLFDRALTVTAAVGPHVAHRAGGLRALEARALADAAAGRFTPVTRRFPLSAACEAHDALEGRRTVGKVILVPDAG</sequence>
<protein>
    <submittedName>
        <fullName evidence="4">NADPH:quinone reductase-like Zn-dependent oxidoreductase</fullName>
    </submittedName>
</protein>
<keyword evidence="1" id="KW-0521">NADP</keyword>
<dbReference type="GO" id="GO:0003960">
    <property type="term" value="F:quinone reductase (NADPH) activity"/>
    <property type="evidence" value="ECO:0007669"/>
    <property type="project" value="TreeGrafter"/>
</dbReference>
<dbReference type="Gene3D" id="3.90.180.10">
    <property type="entry name" value="Medium-chain alcohol dehydrogenases, catalytic domain"/>
    <property type="match status" value="1"/>
</dbReference>
<evidence type="ECO:0000313" key="4">
    <source>
        <dbReference type="EMBL" id="RKT52872.1"/>
    </source>
</evidence>
<dbReference type="InterPro" id="IPR020843">
    <property type="entry name" value="ER"/>
</dbReference>
<dbReference type="InterPro" id="IPR013149">
    <property type="entry name" value="ADH-like_C"/>
</dbReference>
<dbReference type="GO" id="GO:0070402">
    <property type="term" value="F:NADPH binding"/>
    <property type="evidence" value="ECO:0007669"/>
    <property type="project" value="TreeGrafter"/>
</dbReference>
<evidence type="ECO:0000313" key="5">
    <source>
        <dbReference type="Proteomes" id="UP000282084"/>
    </source>
</evidence>
<evidence type="ECO:0000259" key="3">
    <source>
        <dbReference type="SMART" id="SM00829"/>
    </source>
</evidence>
<accession>A0A495VU61</accession>
<dbReference type="InterPro" id="IPR011032">
    <property type="entry name" value="GroES-like_sf"/>
</dbReference>
<reference evidence="4 5" key="1">
    <citation type="submission" date="2018-10" db="EMBL/GenBank/DDBJ databases">
        <title>Sequencing the genomes of 1000 actinobacteria strains.</title>
        <authorList>
            <person name="Klenk H.-P."/>
        </authorList>
    </citation>
    <scope>NUCLEOTIDE SEQUENCE [LARGE SCALE GENOMIC DNA]</scope>
    <source>
        <strain evidence="4 5">DSM 43800</strain>
    </source>
</reference>
<dbReference type="InterPro" id="IPR013154">
    <property type="entry name" value="ADH-like_N"/>
</dbReference>
<dbReference type="Pfam" id="PF00107">
    <property type="entry name" value="ADH_zinc_N"/>
    <property type="match status" value="1"/>
</dbReference>
<comment type="caution">
    <text evidence="4">The sequence shown here is derived from an EMBL/GenBank/DDBJ whole genome shotgun (WGS) entry which is preliminary data.</text>
</comment>
<dbReference type="PANTHER" id="PTHR48106">
    <property type="entry name" value="QUINONE OXIDOREDUCTASE PIG3-RELATED"/>
    <property type="match status" value="1"/>
</dbReference>
<feature type="domain" description="Enoyl reductase (ER)" evidence="3">
    <location>
        <begin position="10"/>
        <end position="323"/>
    </location>
</feature>
<dbReference type="SUPFAM" id="SSF50129">
    <property type="entry name" value="GroES-like"/>
    <property type="match status" value="1"/>
</dbReference>
<gene>
    <name evidence="4" type="ORF">C8E97_1412</name>
</gene>
<dbReference type="SUPFAM" id="SSF51735">
    <property type="entry name" value="NAD(P)-binding Rossmann-fold domains"/>
    <property type="match status" value="1"/>
</dbReference>
<dbReference type="InterPro" id="IPR002364">
    <property type="entry name" value="Quin_OxRdtase/zeta-crystal_CS"/>
</dbReference>
<dbReference type="RefSeq" id="WP_121002757.1">
    <property type="nucleotide sequence ID" value="NZ_RBXO01000001.1"/>
</dbReference>
<dbReference type="OrthoDB" id="5195079at2"/>
<keyword evidence="2" id="KW-0560">Oxidoreductase</keyword>
<dbReference type="GO" id="GO:0035925">
    <property type="term" value="F:mRNA 3'-UTR AU-rich region binding"/>
    <property type="evidence" value="ECO:0007669"/>
    <property type="project" value="TreeGrafter"/>
</dbReference>
<dbReference type="PROSITE" id="PS01162">
    <property type="entry name" value="QOR_ZETA_CRYSTAL"/>
    <property type="match status" value="1"/>
</dbReference>
<dbReference type="Pfam" id="PF08240">
    <property type="entry name" value="ADH_N"/>
    <property type="match status" value="1"/>
</dbReference>
<dbReference type="Proteomes" id="UP000282084">
    <property type="component" value="Unassembled WGS sequence"/>
</dbReference>
<dbReference type="InterPro" id="IPR036291">
    <property type="entry name" value="NAD(P)-bd_dom_sf"/>
</dbReference>
<proteinExistence type="predicted"/>
<evidence type="ECO:0000256" key="2">
    <source>
        <dbReference type="ARBA" id="ARBA00023002"/>
    </source>
</evidence>
<name>A0A495VU61_9PSEU</name>
<dbReference type="SMART" id="SM00829">
    <property type="entry name" value="PKS_ER"/>
    <property type="match status" value="1"/>
</dbReference>
<keyword evidence="5" id="KW-1185">Reference proteome</keyword>
<dbReference type="GO" id="GO:0005829">
    <property type="term" value="C:cytosol"/>
    <property type="evidence" value="ECO:0007669"/>
    <property type="project" value="TreeGrafter"/>
</dbReference>